<keyword evidence="1" id="KW-0812">Transmembrane</keyword>
<dbReference type="Pfam" id="PF04531">
    <property type="entry name" value="Phage_holin_1"/>
    <property type="match status" value="1"/>
</dbReference>
<dbReference type="AlphaFoldDB" id="A0A1D7XLH0"/>
<feature type="transmembrane region" description="Helical" evidence="1">
    <location>
        <begin position="38"/>
        <end position="57"/>
    </location>
</feature>
<evidence type="ECO:0000313" key="2">
    <source>
        <dbReference type="EMBL" id="AOR24188.1"/>
    </source>
</evidence>
<evidence type="ECO:0000256" key="1">
    <source>
        <dbReference type="SAM" id="Phobius"/>
    </source>
</evidence>
<reference evidence="3" key="1">
    <citation type="submission" date="2016-09" db="EMBL/GenBank/DDBJ databases">
        <title>Genomics of Clostridium taeniosporum, an organism which forms endospores with ribbon-like appendages.</title>
        <authorList>
            <person name="Walker J.R."/>
        </authorList>
    </citation>
    <scope>NUCLEOTIDE SEQUENCE [LARGE SCALE GENOMIC DNA]</scope>
    <source>
        <strain evidence="3">1/k</strain>
    </source>
</reference>
<dbReference type="KEGG" id="ctae:BGI42_10795"/>
<keyword evidence="3" id="KW-1185">Reference proteome</keyword>
<keyword evidence="1" id="KW-0472">Membrane</keyword>
<dbReference type="Proteomes" id="UP000094652">
    <property type="component" value="Chromosome"/>
</dbReference>
<protein>
    <submittedName>
        <fullName evidence="2">Holin</fullName>
    </submittedName>
</protein>
<accession>A0A1D7XLH0</accession>
<evidence type="ECO:0000313" key="3">
    <source>
        <dbReference type="Proteomes" id="UP000094652"/>
    </source>
</evidence>
<name>A0A1D7XLH0_9CLOT</name>
<dbReference type="RefSeq" id="WP_069680324.1">
    <property type="nucleotide sequence ID" value="NZ_CP017253.2"/>
</dbReference>
<organism evidence="2 3">
    <name type="scientific">Clostridium taeniosporum</name>
    <dbReference type="NCBI Taxonomy" id="394958"/>
    <lineage>
        <taxon>Bacteria</taxon>
        <taxon>Bacillati</taxon>
        <taxon>Bacillota</taxon>
        <taxon>Clostridia</taxon>
        <taxon>Eubacteriales</taxon>
        <taxon>Clostridiaceae</taxon>
        <taxon>Clostridium</taxon>
    </lineage>
</organism>
<dbReference type="OrthoDB" id="1922895at2"/>
<gene>
    <name evidence="2" type="ORF">BGI42_10795</name>
</gene>
<keyword evidence="1" id="KW-1133">Transmembrane helix</keyword>
<dbReference type="STRING" id="394958.BGI42_10795"/>
<feature type="transmembrane region" description="Helical" evidence="1">
    <location>
        <begin position="12"/>
        <end position="32"/>
    </location>
</feature>
<proteinExistence type="predicted"/>
<dbReference type="EMBL" id="CP017253">
    <property type="protein sequence ID" value="AOR24188.1"/>
    <property type="molecule type" value="Genomic_DNA"/>
</dbReference>
<sequence length="84" mass="9473">MLDKSRFKNYGLWISIASLIPLVLKCFGVEVIQGDYEQIVEAILSILVMLGIVSNPTTETKWFNDDKVLTNSKNIGLNNKNNDK</sequence>
<dbReference type="InterPro" id="IPR006485">
    <property type="entry name" value="Phage-like_holin"/>
</dbReference>